<keyword evidence="2 6" id="KW-0812">Transmembrane</keyword>
<dbReference type="InterPro" id="IPR036259">
    <property type="entry name" value="MFS_trans_sf"/>
</dbReference>
<sequence>MTELSSPGKSPLTRTQWLICVIASIGFAFDIYELLMLPLIVRPALQQLIGAAPGTPEFQKWVGLLFFVPAFAGGIFGFLGGYLTDRLGRRRVLTWSILLYAGSAFAAGFATDIYMLLFLRCLVFIGVCVEFVAAVAWLAELFPDPERREKVLGYTQAFSSVGGLLVAVANTLAIIYADKLPAIHGSHDTAWRYTLMSGLIPAIPLILIRPFLPESPAWAKKKAEGRLRRPRIAELFSPQLRRTTVITTIMFACSFGAAFGAIQMMPQIAPGLPDVQRRVAEAVKPIDEKIKAAVAATRPTTKPATLPDAAGIAPVAAAIVADVSAAATHPAAIAGALPTTAAASGPSTKPAAGPSPITKLQIDKKKETAQVEQRMASDYTKVQEVGGLIGRFLLAMLAVVIVSRRSLLRLFQVPGLILMPLIFGYAAIHNFTFFTIGGFEVTLFMVGMFVAGLVTVAQFSFWGNYLPRVYPMHLRGTGESFAANIGGRMIGTSFAWITATIAGSSLFGESMSAPTKVAYTAAGVALFVYLAGFICSFFLPEPGPEEVEEH</sequence>
<dbReference type="SUPFAM" id="SSF103473">
    <property type="entry name" value="MFS general substrate transporter"/>
    <property type="match status" value="2"/>
</dbReference>
<dbReference type="GO" id="GO:0046943">
    <property type="term" value="F:carboxylic acid transmembrane transporter activity"/>
    <property type="evidence" value="ECO:0007669"/>
    <property type="project" value="TreeGrafter"/>
</dbReference>
<organism evidence="8 9">
    <name type="scientific">Humisphaera borealis</name>
    <dbReference type="NCBI Taxonomy" id="2807512"/>
    <lineage>
        <taxon>Bacteria</taxon>
        <taxon>Pseudomonadati</taxon>
        <taxon>Planctomycetota</taxon>
        <taxon>Phycisphaerae</taxon>
        <taxon>Tepidisphaerales</taxon>
        <taxon>Tepidisphaeraceae</taxon>
        <taxon>Humisphaera</taxon>
    </lineage>
</organism>
<evidence type="ECO:0000313" key="9">
    <source>
        <dbReference type="Proteomes" id="UP000593765"/>
    </source>
</evidence>
<feature type="transmembrane region" description="Helical" evidence="6">
    <location>
        <begin position="92"/>
        <end position="111"/>
    </location>
</feature>
<feature type="region of interest" description="Disordered" evidence="5">
    <location>
        <begin position="340"/>
        <end position="359"/>
    </location>
</feature>
<keyword evidence="4 6" id="KW-0472">Membrane</keyword>
<evidence type="ECO:0000313" key="8">
    <source>
        <dbReference type="EMBL" id="QOV88024.1"/>
    </source>
</evidence>
<evidence type="ECO:0000256" key="6">
    <source>
        <dbReference type="SAM" id="Phobius"/>
    </source>
</evidence>
<feature type="transmembrane region" description="Helical" evidence="6">
    <location>
        <begin position="245"/>
        <end position="265"/>
    </location>
</feature>
<keyword evidence="9" id="KW-1185">Reference proteome</keyword>
<protein>
    <submittedName>
        <fullName evidence="8">MFS transporter</fullName>
    </submittedName>
</protein>
<feature type="transmembrane region" description="Helical" evidence="6">
    <location>
        <begin position="61"/>
        <end position="80"/>
    </location>
</feature>
<dbReference type="PROSITE" id="PS50850">
    <property type="entry name" value="MFS"/>
    <property type="match status" value="1"/>
</dbReference>
<evidence type="ECO:0000256" key="1">
    <source>
        <dbReference type="ARBA" id="ARBA00004141"/>
    </source>
</evidence>
<feature type="transmembrane region" description="Helical" evidence="6">
    <location>
        <begin position="151"/>
        <end position="177"/>
    </location>
</feature>
<feature type="transmembrane region" description="Helical" evidence="6">
    <location>
        <begin position="415"/>
        <end position="436"/>
    </location>
</feature>
<accession>A0A7M2WRX8</accession>
<feature type="transmembrane region" description="Helical" evidence="6">
    <location>
        <begin position="117"/>
        <end position="139"/>
    </location>
</feature>
<feature type="transmembrane region" description="Helical" evidence="6">
    <location>
        <begin position="517"/>
        <end position="539"/>
    </location>
</feature>
<gene>
    <name evidence="8" type="ORF">IPV69_17355</name>
</gene>
<dbReference type="Gene3D" id="1.20.1250.20">
    <property type="entry name" value="MFS general substrate transporter like domains"/>
    <property type="match status" value="1"/>
</dbReference>
<dbReference type="Proteomes" id="UP000593765">
    <property type="component" value="Chromosome"/>
</dbReference>
<evidence type="ECO:0000259" key="7">
    <source>
        <dbReference type="PROSITE" id="PS50850"/>
    </source>
</evidence>
<feature type="transmembrane region" description="Helical" evidence="6">
    <location>
        <begin position="442"/>
        <end position="465"/>
    </location>
</feature>
<name>A0A7M2WRX8_9BACT</name>
<dbReference type="PANTHER" id="PTHR23508:SF10">
    <property type="entry name" value="CARBOXYLIC ACID TRANSPORTER PROTEIN HOMOLOG"/>
    <property type="match status" value="1"/>
</dbReference>
<dbReference type="KEGG" id="hbs:IPV69_17355"/>
<proteinExistence type="predicted"/>
<dbReference type="InterPro" id="IPR011701">
    <property type="entry name" value="MFS"/>
</dbReference>
<comment type="subcellular location">
    <subcellularLocation>
        <location evidence="1">Membrane</location>
        <topology evidence="1">Multi-pass membrane protein</topology>
    </subcellularLocation>
</comment>
<dbReference type="Pfam" id="PF07690">
    <property type="entry name" value="MFS_1"/>
    <property type="match status" value="1"/>
</dbReference>
<feature type="transmembrane region" description="Helical" evidence="6">
    <location>
        <begin position="17"/>
        <end position="41"/>
    </location>
</feature>
<feature type="domain" description="Major facilitator superfamily (MFS) profile" evidence="7">
    <location>
        <begin position="19"/>
        <end position="543"/>
    </location>
</feature>
<dbReference type="EMBL" id="CP063458">
    <property type="protein sequence ID" value="QOV88024.1"/>
    <property type="molecule type" value="Genomic_DNA"/>
</dbReference>
<dbReference type="PANTHER" id="PTHR23508">
    <property type="entry name" value="CARBOXYLIC ACID TRANSPORTER PROTEIN HOMOLOG"/>
    <property type="match status" value="1"/>
</dbReference>
<dbReference type="InterPro" id="IPR020846">
    <property type="entry name" value="MFS_dom"/>
</dbReference>
<dbReference type="GO" id="GO:0005886">
    <property type="term" value="C:plasma membrane"/>
    <property type="evidence" value="ECO:0007669"/>
    <property type="project" value="TreeGrafter"/>
</dbReference>
<dbReference type="RefSeq" id="WP_206290987.1">
    <property type="nucleotide sequence ID" value="NZ_CP063458.1"/>
</dbReference>
<feature type="transmembrane region" description="Helical" evidence="6">
    <location>
        <begin position="385"/>
        <end position="403"/>
    </location>
</feature>
<feature type="compositionally biased region" description="Low complexity" evidence="5">
    <location>
        <begin position="340"/>
        <end position="356"/>
    </location>
</feature>
<evidence type="ECO:0000256" key="5">
    <source>
        <dbReference type="SAM" id="MobiDB-lite"/>
    </source>
</evidence>
<feature type="transmembrane region" description="Helical" evidence="6">
    <location>
        <begin position="189"/>
        <end position="212"/>
    </location>
</feature>
<evidence type="ECO:0000256" key="4">
    <source>
        <dbReference type="ARBA" id="ARBA00023136"/>
    </source>
</evidence>
<keyword evidence="3 6" id="KW-1133">Transmembrane helix</keyword>
<evidence type="ECO:0000256" key="3">
    <source>
        <dbReference type="ARBA" id="ARBA00022989"/>
    </source>
</evidence>
<dbReference type="AlphaFoldDB" id="A0A7M2WRX8"/>
<evidence type="ECO:0000256" key="2">
    <source>
        <dbReference type="ARBA" id="ARBA00022692"/>
    </source>
</evidence>
<reference evidence="8 9" key="1">
    <citation type="submission" date="2020-10" db="EMBL/GenBank/DDBJ databases">
        <title>Wide distribution of Phycisphaera-like planctomycetes from WD2101 soil group in peatlands and genome analysis of the first cultivated representative.</title>
        <authorList>
            <person name="Dedysh S.N."/>
            <person name="Beletsky A.V."/>
            <person name="Ivanova A."/>
            <person name="Kulichevskaya I.S."/>
            <person name="Suzina N.E."/>
            <person name="Philippov D.A."/>
            <person name="Rakitin A.L."/>
            <person name="Mardanov A.V."/>
            <person name="Ravin N.V."/>
        </authorList>
    </citation>
    <scope>NUCLEOTIDE SEQUENCE [LARGE SCALE GENOMIC DNA]</scope>
    <source>
        <strain evidence="8 9">M1803</strain>
    </source>
</reference>